<evidence type="ECO:0000256" key="1">
    <source>
        <dbReference type="SAM" id="SignalP"/>
    </source>
</evidence>
<dbReference type="OrthoDB" id="1245262at2"/>
<name>A0A1I3DA37_9FLAO</name>
<evidence type="ECO:0000313" key="2">
    <source>
        <dbReference type="EMBL" id="SFH83580.1"/>
    </source>
</evidence>
<dbReference type="AlphaFoldDB" id="A0A1I3DA37"/>
<dbReference type="Pfam" id="PF16266">
    <property type="entry name" value="DUF4919"/>
    <property type="match status" value="1"/>
</dbReference>
<dbReference type="Proteomes" id="UP000198931">
    <property type="component" value="Unassembled WGS sequence"/>
</dbReference>
<sequence length="212" mass="24806">MKNFYIFLFFLIFSNSFAQKSTINFDDIKTNVNDSASKYFYDRLVYRFQYDPTMLDSLEMKHLYYGKFYSKYKSAPLNVDKLNFVKSFKKASLTENVKAADALLFKDPTDLEVLAILLQVYSRESEEAADFGLRAMQLKLLIETILKSGTNDNENLEFTVMSIPDEYVLAGFLKVNLQTYRRSSKMAEDATYDRWKDGKKQLIFKVMQDNEL</sequence>
<reference evidence="2 3" key="1">
    <citation type="submission" date="2016-10" db="EMBL/GenBank/DDBJ databases">
        <authorList>
            <person name="de Groot N.N."/>
        </authorList>
    </citation>
    <scope>NUCLEOTIDE SEQUENCE [LARGE SCALE GENOMIC DNA]</scope>
    <source>
        <strain evidence="2 3">DSM 26000</strain>
    </source>
</reference>
<feature type="chain" id="PRO_5011543776" description="DUF4919 domain-containing protein" evidence="1">
    <location>
        <begin position="19"/>
        <end position="212"/>
    </location>
</feature>
<dbReference type="InterPro" id="IPR032578">
    <property type="entry name" value="DUF4919"/>
</dbReference>
<organism evidence="2 3">
    <name type="scientific">Halpernia frigidisoli</name>
    <dbReference type="NCBI Taxonomy" id="1125876"/>
    <lineage>
        <taxon>Bacteria</taxon>
        <taxon>Pseudomonadati</taxon>
        <taxon>Bacteroidota</taxon>
        <taxon>Flavobacteriia</taxon>
        <taxon>Flavobacteriales</taxon>
        <taxon>Weeksellaceae</taxon>
        <taxon>Chryseobacterium group</taxon>
        <taxon>Halpernia</taxon>
    </lineage>
</organism>
<evidence type="ECO:0000313" key="3">
    <source>
        <dbReference type="Proteomes" id="UP000198931"/>
    </source>
</evidence>
<keyword evidence="3" id="KW-1185">Reference proteome</keyword>
<dbReference type="EMBL" id="FOQT01000001">
    <property type="protein sequence ID" value="SFH83580.1"/>
    <property type="molecule type" value="Genomic_DNA"/>
</dbReference>
<protein>
    <recommendedName>
        <fullName evidence="4">DUF4919 domain-containing protein</fullName>
    </recommendedName>
</protein>
<evidence type="ECO:0008006" key="4">
    <source>
        <dbReference type="Google" id="ProtNLM"/>
    </source>
</evidence>
<dbReference type="RefSeq" id="WP_090078435.1">
    <property type="nucleotide sequence ID" value="NZ_FOQT01000001.1"/>
</dbReference>
<keyword evidence="1" id="KW-0732">Signal</keyword>
<proteinExistence type="predicted"/>
<gene>
    <name evidence="2" type="ORF">SAMN05443292_0342</name>
</gene>
<feature type="signal peptide" evidence="1">
    <location>
        <begin position="1"/>
        <end position="18"/>
    </location>
</feature>
<accession>A0A1I3DA37</accession>